<dbReference type="Pfam" id="PF04542">
    <property type="entry name" value="Sigma70_r2"/>
    <property type="match status" value="1"/>
</dbReference>
<feature type="domain" description="RNA polymerase sigma factor 70 region 4 type 2" evidence="6">
    <location>
        <begin position="140"/>
        <end position="190"/>
    </location>
</feature>
<name>A0ABT6FAY1_9BACT</name>
<protein>
    <submittedName>
        <fullName evidence="8">Sigma-70 family RNA polymerase sigma factor</fullName>
    </submittedName>
</protein>
<evidence type="ECO:0000313" key="9">
    <source>
        <dbReference type="Proteomes" id="UP001216907"/>
    </source>
</evidence>
<dbReference type="Pfam" id="PF02563">
    <property type="entry name" value="Poly_export"/>
    <property type="match status" value="1"/>
</dbReference>
<keyword evidence="3" id="KW-0472">Membrane</keyword>
<evidence type="ECO:0000259" key="7">
    <source>
        <dbReference type="Pfam" id="PF10531"/>
    </source>
</evidence>
<evidence type="ECO:0000256" key="3">
    <source>
        <dbReference type="SAM" id="Phobius"/>
    </source>
</evidence>
<dbReference type="InterPro" id="IPR013249">
    <property type="entry name" value="RNA_pol_sigma70_r4_t2"/>
</dbReference>
<dbReference type="InterPro" id="IPR049712">
    <property type="entry name" value="Poly_export"/>
</dbReference>
<dbReference type="CDD" id="cd06171">
    <property type="entry name" value="Sigma70_r4"/>
    <property type="match status" value="1"/>
</dbReference>
<dbReference type="SUPFAM" id="SSF88659">
    <property type="entry name" value="Sigma3 and sigma4 domains of RNA polymerase sigma factors"/>
    <property type="match status" value="1"/>
</dbReference>
<dbReference type="InterPro" id="IPR007627">
    <property type="entry name" value="RNA_pol_sigma70_r2"/>
</dbReference>
<dbReference type="InterPro" id="IPR019554">
    <property type="entry name" value="Soluble_ligand-bd"/>
</dbReference>
<comment type="caution">
    <text evidence="8">The sequence shown here is derived from an EMBL/GenBank/DDBJ whole genome shotgun (WGS) entry which is preliminary data.</text>
</comment>
<feature type="region of interest" description="Disordered" evidence="2">
    <location>
        <begin position="497"/>
        <end position="529"/>
    </location>
</feature>
<evidence type="ECO:0000259" key="5">
    <source>
        <dbReference type="Pfam" id="PF04542"/>
    </source>
</evidence>
<dbReference type="NCBIfam" id="TIGR02937">
    <property type="entry name" value="sigma70-ECF"/>
    <property type="match status" value="1"/>
</dbReference>
<dbReference type="Pfam" id="PF08281">
    <property type="entry name" value="Sigma70_r4_2"/>
    <property type="match status" value="1"/>
</dbReference>
<evidence type="ECO:0000313" key="8">
    <source>
        <dbReference type="EMBL" id="MDG3004594.1"/>
    </source>
</evidence>
<gene>
    <name evidence="8" type="ORF">PZE19_12475</name>
</gene>
<feature type="transmembrane region" description="Helical" evidence="3">
    <location>
        <begin position="261"/>
        <end position="283"/>
    </location>
</feature>
<dbReference type="PANTHER" id="PTHR33619">
    <property type="entry name" value="POLYSACCHARIDE EXPORT PROTEIN GFCE-RELATED"/>
    <property type="match status" value="1"/>
</dbReference>
<dbReference type="InterPro" id="IPR013324">
    <property type="entry name" value="RNA_pol_sigma_r3/r4-like"/>
</dbReference>
<dbReference type="EMBL" id="JARRAG010000002">
    <property type="protein sequence ID" value="MDG3004594.1"/>
    <property type="molecule type" value="Genomic_DNA"/>
</dbReference>
<keyword evidence="9" id="KW-1185">Reference proteome</keyword>
<dbReference type="InterPro" id="IPR003715">
    <property type="entry name" value="Poly_export_N"/>
</dbReference>
<feature type="domain" description="Soluble ligand binding" evidence="7">
    <location>
        <begin position="412"/>
        <end position="462"/>
    </location>
</feature>
<evidence type="ECO:0000259" key="6">
    <source>
        <dbReference type="Pfam" id="PF08281"/>
    </source>
</evidence>
<dbReference type="SUPFAM" id="SSF88946">
    <property type="entry name" value="Sigma2 domain of RNA polymerase sigma factors"/>
    <property type="match status" value="1"/>
</dbReference>
<dbReference type="InterPro" id="IPR013325">
    <property type="entry name" value="RNA_pol_sigma_r2"/>
</dbReference>
<dbReference type="Gene3D" id="1.10.10.10">
    <property type="entry name" value="Winged helix-like DNA-binding domain superfamily/Winged helix DNA-binding domain"/>
    <property type="match status" value="1"/>
</dbReference>
<organism evidence="8 9">
    <name type="scientific">Paludisphaera mucosa</name>
    <dbReference type="NCBI Taxonomy" id="3030827"/>
    <lineage>
        <taxon>Bacteria</taxon>
        <taxon>Pseudomonadati</taxon>
        <taxon>Planctomycetota</taxon>
        <taxon>Planctomycetia</taxon>
        <taxon>Isosphaerales</taxon>
        <taxon>Isosphaeraceae</taxon>
        <taxon>Paludisphaera</taxon>
    </lineage>
</organism>
<evidence type="ECO:0000256" key="1">
    <source>
        <dbReference type="ARBA" id="ARBA00022729"/>
    </source>
</evidence>
<feature type="domain" description="RNA polymerase sigma-70 region 2" evidence="5">
    <location>
        <begin position="47"/>
        <end position="114"/>
    </location>
</feature>
<keyword evidence="1" id="KW-0732">Signal</keyword>
<dbReference type="Gene3D" id="1.10.1740.10">
    <property type="match status" value="1"/>
</dbReference>
<sequence>MAEGSAARRDLATLFRSGTAVGLTDGEVLRRVGRGSAEEAGALFEAIVERHGAMVLRVCRGVLGDAPDADDAFQATFLVLARRLCEARRLESVGGWLHGVAARVSARARVDAARRRRHEIATGKLAVVECDPVTDPDRDRAVQEEVGRLPQRYREVVVLCFWEGLTHEQAAGRIGCPLGTVRSRSARARDLLRRRLMRRGLAPEGREIEATSPPAVPDALATSAARGATEAAAGRSALGVVGVHAIELSHRVSRRMIMMKFAAISLASSLALVTAAGLGRAGFQEAPAEAPPARQPGAAAVPPRLPYEEYVVEPPDILLVEVLEALEGRPISGERLIRPDGRITLGFYGDVSVAGLTIREAKGKIVLHLRKFLGDDVLGLFEPDPKTGERTSVDPRDSARVFVDVTTYNSKKYYVLGSVKNPGGIPVTGSETVLDAVYFAGGLLAEADPSNLTLVRNDPKTGRAQKWTIDLDRITSGEDISMNRQLRPGDRLMAVKKASPASRAPNADGAAADGVPPRPGPSLDDLDRRLSRVESRLDAFLKKIGD</sequence>
<evidence type="ECO:0000259" key="4">
    <source>
        <dbReference type="Pfam" id="PF02563"/>
    </source>
</evidence>
<dbReference type="Gene3D" id="3.30.1950.10">
    <property type="entry name" value="wza like domain"/>
    <property type="match status" value="1"/>
</dbReference>
<dbReference type="InterPro" id="IPR014284">
    <property type="entry name" value="RNA_pol_sigma-70_dom"/>
</dbReference>
<feature type="domain" description="Polysaccharide export protein N-terminal" evidence="4">
    <location>
        <begin position="308"/>
        <end position="373"/>
    </location>
</feature>
<keyword evidence="3" id="KW-1133">Transmembrane helix</keyword>
<proteinExistence type="predicted"/>
<dbReference type="PANTHER" id="PTHR33619:SF3">
    <property type="entry name" value="POLYSACCHARIDE EXPORT PROTEIN GFCE-RELATED"/>
    <property type="match status" value="1"/>
</dbReference>
<accession>A0ABT6FAY1</accession>
<dbReference type="Gene3D" id="3.10.560.10">
    <property type="entry name" value="Outer membrane lipoprotein wza domain like"/>
    <property type="match status" value="1"/>
</dbReference>
<dbReference type="RefSeq" id="WP_277860949.1">
    <property type="nucleotide sequence ID" value="NZ_JARRAG010000002.1"/>
</dbReference>
<dbReference type="Pfam" id="PF10531">
    <property type="entry name" value="SLBB"/>
    <property type="match status" value="1"/>
</dbReference>
<dbReference type="InterPro" id="IPR036388">
    <property type="entry name" value="WH-like_DNA-bd_sf"/>
</dbReference>
<keyword evidence="3" id="KW-0812">Transmembrane</keyword>
<evidence type="ECO:0000256" key="2">
    <source>
        <dbReference type="SAM" id="MobiDB-lite"/>
    </source>
</evidence>
<reference evidence="8 9" key="1">
    <citation type="submission" date="2023-03" db="EMBL/GenBank/DDBJ databases">
        <title>Paludisphaera mucosa sp. nov. a novel planctomycete from northern fen.</title>
        <authorList>
            <person name="Ivanova A."/>
        </authorList>
    </citation>
    <scope>NUCLEOTIDE SEQUENCE [LARGE SCALE GENOMIC DNA]</scope>
    <source>
        <strain evidence="8 9">Pla2</strain>
    </source>
</reference>
<dbReference type="Proteomes" id="UP001216907">
    <property type="component" value="Unassembled WGS sequence"/>
</dbReference>